<evidence type="ECO:0000313" key="7">
    <source>
        <dbReference type="EMBL" id="RHH74656.1"/>
    </source>
</evidence>
<proteinExistence type="predicted"/>
<name>A0A3R6ER46_9BACT</name>
<keyword evidence="2" id="KW-0238">DNA-binding</keyword>
<dbReference type="EMBL" id="WNCR01000003">
    <property type="protein sequence ID" value="MTU29037.1"/>
    <property type="molecule type" value="Genomic_DNA"/>
</dbReference>
<reference evidence="5 10" key="2">
    <citation type="journal article" date="2019" name="Nat. Med.">
        <title>A library of human gut bacterial isolates paired with longitudinal multiomics data enables mechanistic microbiome research.</title>
        <authorList>
            <person name="Poyet M."/>
            <person name="Groussin M."/>
            <person name="Gibbons S.M."/>
            <person name="Avila-Pacheco J."/>
            <person name="Jiang X."/>
            <person name="Kearney S.M."/>
            <person name="Perrotta A.R."/>
            <person name="Berdy B."/>
            <person name="Zhao S."/>
            <person name="Lieberman T.D."/>
            <person name="Swanson P.K."/>
            <person name="Smith M."/>
            <person name="Roesemann S."/>
            <person name="Alexander J.E."/>
            <person name="Rich S.A."/>
            <person name="Livny J."/>
            <person name="Vlamakis H."/>
            <person name="Clish C."/>
            <person name="Bullock K."/>
            <person name="Deik A."/>
            <person name="Scott J."/>
            <person name="Pierce K.A."/>
            <person name="Xavier R.J."/>
            <person name="Alm E.J."/>
        </authorList>
    </citation>
    <scope>NUCLEOTIDE SEQUENCE [LARGE SCALE GENOMIC DNA]</scope>
    <source>
        <strain evidence="5 10">BIOML-A25</strain>
    </source>
</reference>
<evidence type="ECO:0000313" key="10">
    <source>
        <dbReference type="Proteomes" id="UP000437446"/>
    </source>
</evidence>
<dbReference type="Gene3D" id="3.30.450.20">
    <property type="entry name" value="PAS domain"/>
    <property type="match status" value="1"/>
</dbReference>
<gene>
    <name evidence="7" type="ORF">DW191_17215</name>
    <name evidence="6" type="ORF">DW986_03370</name>
    <name evidence="5" type="ORF">GMD66_07370</name>
</gene>
<dbReference type="EMBL" id="QSEF01000004">
    <property type="protein sequence ID" value="RGZ50315.1"/>
    <property type="molecule type" value="Genomic_DNA"/>
</dbReference>
<dbReference type="Proteomes" id="UP000285173">
    <property type="component" value="Unassembled WGS sequence"/>
</dbReference>
<dbReference type="GO" id="GO:0006355">
    <property type="term" value="P:regulation of DNA-templated transcription"/>
    <property type="evidence" value="ECO:0007669"/>
    <property type="project" value="InterPro"/>
</dbReference>
<dbReference type="EMBL" id="QRKC01000011">
    <property type="protein sequence ID" value="RHH74656.1"/>
    <property type="molecule type" value="Genomic_DNA"/>
</dbReference>
<protein>
    <submittedName>
        <fullName evidence="7">LuxR family transcriptional regulator</fullName>
    </submittedName>
</protein>
<evidence type="ECO:0000313" key="8">
    <source>
        <dbReference type="Proteomes" id="UP000283732"/>
    </source>
</evidence>
<dbReference type="Proteomes" id="UP000437446">
    <property type="component" value="Unassembled WGS sequence"/>
</dbReference>
<evidence type="ECO:0000259" key="4">
    <source>
        <dbReference type="PROSITE" id="PS50043"/>
    </source>
</evidence>
<evidence type="ECO:0000313" key="6">
    <source>
        <dbReference type="EMBL" id="RGZ50315.1"/>
    </source>
</evidence>
<dbReference type="Gene3D" id="1.10.10.10">
    <property type="entry name" value="Winged helix-like DNA-binding domain superfamily/Winged helix DNA-binding domain"/>
    <property type="match status" value="1"/>
</dbReference>
<keyword evidence="3" id="KW-0804">Transcription</keyword>
<dbReference type="SMART" id="SM00421">
    <property type="entry name" value="HTH_LUXR"/>
    <property type="match status" value="1"/>
</dbReference>
<evidence type="ECO:0000256" key="2">
    <source>
        <dbReference type="ARBA" id="ARBA00023125"/>
    </source>
</evidence>
<dbReference type="InterPro" id="IPR000792">
    <property type="entry name" value="Tscrpt_reg_LuxR_C"/>
</dbReference>
<dbReference type="InterPro" id="IPR036388">
    <property type="entry name" value="WH-like_DNA-bd_sf"/>
</dbReference>
<reference evidence="8 9" key="1">
    <citation type="submission" date="2018-08" db="EMBL/GenBank/DDBJ databases">
        <title>A genome reference for cultivated species of the human gut microbiota.</title>
        <authorList>
            <person name="Zou Y."/>
            <person name="Xue W."/>
            <person name="Luo G."/>
        </authorList>
    </citation>
    <scope>NUCLEOTIDE SEQUENCE [LARGE SCALE GENOMIC DNA]</scope>
    <source>
        <strain evidence="7 8">AM16-50</strain>
        <strain evidence="6 9">AM50-15</strain>
    </source>
</reference>
<dbReference type="AlphaFoldDB" id="A0A3R6ER46"/>
<dbReference type="PROSITE" id="PS50043">
    <property type="entry name" value="HTH_LUXR_2"/>
    <property type="match status" value="1"/>
</dbReference>
<keyword evidence="1" id="KW-0805">Transcription regulation</keyword>
<dbReference type="SUPFAM" id="SSF46894">
    <property type="entry name" value="C-terminal effector domain of the bipartite response regulators"/>
    <property type="match status" value="1"/>
</dbReference>
<sequence length="248" mass="29109">MTKSDLTYYAHQSFNDCDKDMDDSLNMNYLQTLNSLTNNVFYIFDYTRDKLIYPDNLIQFLGDKFPLTNQGYQFYEKYVHPEDLKMLVKINNLAFDFFYALKQDQKKHVNIVYDIRLKGINGDYILVNHHLAPLKLTGDGRIAQALCLISPACYQHPGNIFIKLNHTKMIFEYNPKLNRFIENKYQNITKQESIILKQLAQGYTETQVAEQSKVSVNTIKFHKKNLFKKLGIASITSALQWFNIYKKL</sequence>
<dbReference type="GO" id="GO:0003677">
    <property type="term" value="F:DNA binding"/>
    <property type="evidence" value="ECO:0007669"/>
    <property type="project" value="UniProtKB-KW"/>
</dbReference>
<evidence type="ECO:0000256" key="3">
    <source>
        <dbReference type="ARBA" id="ARBA00023163"/>
    </source>
</evidence>
<dbReference type="InterPro" id="IPR016032">
    <property type="entry name" value="Sig_transdc_resp-reg_C-effctor"/>
</dbReference>
<dbReference type="PANTHER" id="PTHR44688">
    <property type="entry name" value="DNA-BINDING TRANSCRIPTIONAL ACTIVATOR DEVR_DOSR"/>
    <property type="match status" value="1"/>
</dbReference>
<dbReference type="Pfam" id="PF00196">
    <property type="entry name" value="GerE"/>
    <property type="match status" value="1"/>
</dbReference>
<evidence type="ECO:0000256" key="1">
    <source>
        <dbReference type="ARBA" id="ARBA00023015"/>
    </source>
</evidence>
<organism evidence="7 8">
    <name type="scientific">Parabacteroides merdae</name>
    <dbReference type="NCBI Taxonomy" id="46503"/>
    <lineage>
        <taxon>Bacteria</taxon>
        <taxon>Pseudomonadati</taxon>
        <taxon>Bacteroidota</taxon>
        <taxon>Bacteroidia</taxon>
        <taxon>Bacteroidales</taxon>
        <taxon>Tannerellaceae</taxon>
        <taxon>Parabacteroides</taxon>
    </lineage>
</organism>
<dbReference type="PRINTS" id="PR00038">
    <property type="entry name" value="HTHLUXR"/>
</dbReference>
<feature type="domain" description="HTH luxR-type" evidence="4">
    <location>
        <begin position="181"/>
        <end position="246"/>
    </location>
</feature>
<accession>A0A3R6ER46</accession>
<dbReference type="Proteomes" id="UP000283732">
    <property type="component" value="Unassembled WGS sequence"/>
</dbReference>
<evidence type="ECO:0000313" key="9">
    <source>
        <dbReference type="Proteomes" id="UP000285173"/>
    </source>
</evidence>
<comment type="caution">
    <text evidence="7">The sequence shown here is derived from an EMBL/GenBank/DDBJ whole genome shotgun (WGS) entry which is preliminary data.</text>
</comment>
<dbReference type="PANTHER" id="PTHR44688:SF16">
    <property type="entry name" value="DNA-BINDING TRANSCRIPTIONAL ACTIVATOR DEVR_DOSR"/>
    <property type="match status" value="1"/>
</dbReference>
<dbReference type="CDD" id="cd06170">
    <property type="entry name" value="LuxR_C_like"/>
    <property type="match status" value="1"/>
</dbReference>
<evidence type="ECO:0000313" key="5">
    <source>
        <dbReference type="EMBL" id="MTU29037.1"/>
    </source>
</evidence>
<dbReference type="RefSeq" id="WP_122202686.1">
    <property type="nucleotide sequence ID" value="NZ_DAWDXW010000004.1"/>
</dbReference>